<dbReference type="AlphaFoldDB" id="A0A255Z7S7"/>
<dbReference type="OrthoDB" id="114489at2"/>
<name>A0A255Z7S7_9PROT</name>
<evidence type="ECO:0008006" key="3">
    <source>
        <dbReference type="Google" id="ProtNLM"/>
    </source>
</evidence>
<organism evidence="1 2">
    <name type="scientific">Niveispirillum lacus</name>
    <dbReference type="NCBI Taxonomy" id="1981099"/>
    <lineage>
        <taxon>Bacteria</taxon>
        <taxon>Pseudomonadati</taxon>
        <taxon>Pseudomonadota</taxon>
        <taxon>Alphaproteobacteria</taxon>
        <taxon>Rhodospirillales</taxon>
        <taxon>Azospirillaceae</taxon>
        <taxon>Niveispirillum</taxon>
    </lineage>
</organism>
<protein>
    <recommendedName>
        <fullName evidence="3">Nucleotidyl transferase AbiEii/AbiGii toxin family protein</fullName>
    </recommendedName>
</protein>
<reference evidence="1 2" key="1">
    <citation type="submission" date="2017-07" db="EMBL/GenBank/DDBJ databases">
        <title>Niveispirillum cyanobacteriorum sp. nov., isolated from cyanobacterial aggregates in a eutrophic lake.</title>
        <authorList>
            <person name="Cai H."/>
        </authorList>
    </citation>
    <scope>NUCLEOTIDE SEQUENCE [LARGE SCALE GENOMIC DNA]</scope>
    <source>
        <strain evidence="2">TH1-14</strain>
    </source>
</reference>
<dbReference type="EMBL" id="NOXU01000014">
    <property type="protein sequence ID" value="OYQ37481.1"/>
    <property type="molecule type" value="Genomic_DNA"/>
</dbReference>
<dbReference type="Proteomes" id="UP000216998">
    <property type="component" value="Unassembled WGS sequence"/>
</dbReference>
<comment type="caution">
    <text evidence="1">The sequence shown here is derived from an EMBL/GenBank/DDBJ whole genome shotgun (WGS) entry which is preliminary data.</text>
</comment>
<accession>A0A255Z7S7</accession>
<evidence type="ECO:0000313" key="1">
    <source>
        <dbReference type="EMBL" id="OYQ37481.1"/>
    </source>
</evidence>
<evidence type="ECO:0000313" key="2">
    <source>
        <dbReference type="Proteomes" id="UP000216998"/>
    </source>
</evidence>
<keyword evidence="2" id="KW-1185">Reference proteome</keyword>
<dbReference type="RefSeq" id="WP_094452848.1">
    <property type="nucleotide sequence ID" value="NZ_NOXU01000014.1"/>
</dbReference>
<sequence length="238" mass="25747">MGEVQGQLLGMLETVASALGDELRGRLVFVGGCTTALFVTDPVTLEDVRATDDVDLIVDLVGHGAWGLFQEQLVGRGFSVNSDDDVICRMRLGNMKVDFMPDDPDILGFSNRWYARGIETAQSVTLPGGLAIRTLAPALFLATKLDAYLGRGNGDLLDSHDIEDVLVVVDGREELVDEVQQAEPEVRAFISRQFQALLADGQFDFFLVGNVRGPEGRAEIVRQRIVALASLGGQPDAT</sequence>
<gene>
    <name evidence="1" type="ORF">CHU95_01040</name>
</gene>
<proteinExistence type="predicted"/>